<evidence type="ECO:0000259" key="1">
    <source>
        <dbReference type="Pfam" id="PF00296"/>
    </source>
</evidence>
<dbReference type="PANTHER" id="PTHR30137">
    <property type="entry name" value="LUCIFERASE-LIKE MONOOXYGENASE"/>
    <property type="match status" value="1"/>
</dbReference>
<comment type="caution">
    <text evidence="2">The sequence shown here is derived from an EMBL/GenBank/DDBJ whole genome shotgun (WGS) entry which is preliminary data.</text>
</comment>
<dbReference type="Gene3D" id="3.20.20.30">
    <property type="entry name" value="Luciferase-like domain"/>
    <property type="match status" value="1"/>
</dbReference>
<dbReference type="InterPro" id="IPR011251">
    <property type="entry name" value="Luciferase-like_dom"/>
</dbReference>
<dbReference type="EMBL" id="JAGINU010000001">
    <property type="protein sequence ID" value="MBP2366932.1"/>
    <property type="molecule type" value="Genomic_DNA"/>
</dbReference>
<gene>
    <name evidence="2" type="ORF">JOF36_002628</name>
</gene>
<evidence type="ECO:0000313" key="3">
    <source>
        <dbReference type="Proteomes" id="UP001519295"/>
    </source>
</evidence>
<proteinExistence type="predicted"/>
<sequence>MRVGMTMFFQNYADWDRYEARERGQTDEMLDPRSDSTRYEEELEVALAAEDQGWDSLWTVEHHVSPYTMIPNPVQLLSFVAGATSRIDVGTMVVVLPWHHPLRVAEDITSLQYHLRGRTPYIGFGRGAARREFRQLGLEMGESRARFDEAIQVIKLALTQESFSFHGEHYRFDDVTMRPRPRDPQALIDNFHFSWGSPSSAPIGAKFGLKPLIIPQRPWDDYHAELEEFGRARAAAGFAPARPRIHMNVFCGETEQEAEEGARRYIPQYADSARRNYELDGDHFAQVKGYEHYAETKAAMDAAGGAAKAMGDAYLANHVWGTPEQCVQKMTRIAEAFRAEEFMLVMRYGDMPRDVAARSTDLFAREVMPVIQALPVQEPLTYGAAVGV</sequence>
<dbReference type="InterPro" id="IPR050766">
    <property type="entry name" value="Bact_Lucif_Oxidored"/>
</dbReference>
<evidence type="ECO:0000313" key="2">
    <source>
        <dbReference type="EMBL" id="MBP2366932.1"/>
    </source>
</evidence>
<dbReference type="InterPro" id="IPR036661">
    <property type="entry name" value="Luciferase-like_sf"/>
</dbReference>
<protein>
    <submittedName>
        <fullName evidence="2">Alkanesulfonate monooxygenase SsuD/methylene tetrahydromethanopterin reductase-like flavin-dependent oxidoreductase (Luciferase family)</fullName>
    </submittedName>
</protein>
<accession>A0ABS4VSM6</accession>
<reference evidence="2 3" key="1">
    <citation type="submission" date="2021-03" db="EMBL/GenBank/DDBJ databases">
        <title>Sequencing the genomes of 1000 actinobacteria strains.</title>
        <authorList>
            <person name="Klenk H.-P."/>
        </authorList>
    </citation>
    <scope>NUCLEOTIDE SEQUENCE [LARGE SCALE GENOMIC DNA]</scope>
    <source>
        <strain evidence="2 3">DSM 45256</strain>
    </source>
</reference>
<keyword evidence="3" id="KW-1185">Reference proteome</keyword>
<dbReference type="SUPFAM" id="SSF51679">
    <property type="entry name" value="Bacterial luciferase-like"/>
    <property type="match status" value="1"/>
</dbReference>
<dbReference type="RefSeq" id="WP_210027027.1">
    <property type="nucleotide sequence ID" value="NZ_JAGINU010000001.1"/>
</dbReference>
<dbReference type="Pfam" id="PF00296">
    <property type="entry name" value="Bac_luciferase"/>
    <property type="match status" value="1"/>
</dbReference>
<dbReference type="PANTHER" id="PTHR30137:SF6">
    <property type="entry name" value="LUCIFERASE-LIKE MONOOXYGENASE"/>
    <property type="match status" value="1"/>
</dbReference>
<name>A0ABS4VSM6_9PSEU</name>
<feature type="domain" description="Luciferase-like" evidence="1">
    <location>
        <begin position="34"/>
        <end position="336"/>
    </location>
</feature>
<organism evidence="2 3">
    <name type="scientific">Pseudonocardia parietis</name>
    <dbReference type="NCBI Taxonomy" id="570936"/>
    <lineage>
        <taxon>Bacteria</taxon>
        <taxon>Bacillati</taxon>
        <taxon>Actinomycetota</taxon>
        <taxon>Actinomycetes</taxon>
        <taxon>Pseudonocardiales</taxon>
        <taxon>Pseudonocardiaceae</taxon>
        <taxon>Pseudonocardia</taxon>
    </lineage>
</organism>
<dbReference type="Proteomes" id="UP001519295">
    <property type="component" value="Unassembled WGS sequence"/>
</dbReference>